<evidence type="ECO:0000313" key="1">
    <source>
        <dbReference type="EMBL" id="GLV56648.1"/>
    </source>
</evidence>
<dbReference type="Proteomes" id="UP001344906">
    <property type="component" value="Unassembled WGS sequence"/>
</dbReference>
<comment type="caution">
    <text evidence="1">The sequence shown here is derived from an EMBL/GenBank/DDBJ whole genome shotgun (WGS) entry which is preliminary data.</text>
</comment>
<proteinExistence type="predicted"/>
<accession>A0ABQ6FVS7</accession>
<name>A0ABQ6FVS7_9CHLR</name>
<reference evidence="1 2" key="1">
    <citation type="submission" date="2023-02" db="EMBL/GenBank/DDBJ databases">
        <title>Dictyobacter halimunensis sp. nov., a new member of the class Ktedonobacteria from forest soil in a geothermal area.</title>
        <authorList>
            <person name="Rachmania M.K."/>
            <person name="Ningsih F."/>
            <person name="Sakai Y."/>
            <person name="Yabe S."/>
            <person name="Yokota A."/>
            <person name="Sjamsuridzal W."/>
        </authorList>
    </citation>
    <scope>NUCLEOTIDE SEQUENCE [LARGE SCALE GENOMIC DNA]</scope>
    <source>
        <strain evidence="1 2">S3.2.2.5</strain>
    </source>
</reference>
<protein>
    <submittedName>
        <fullName evidence="1">Uncharacterized protein</fullName>
    </submittedName>
</protein>
<keyword evidence="2" id="KW-1185">Reference proteome</keyword>
<organism evidence="1 2">
    <name type="scientific">Dictyobacter halimunensis</name>
    <dbReference type="NCBI Taxonomy" id="3026934"/>
    <lineage>
        <taxon>Bacteria</taxon>
        <taxon>Bacillati</taxon>
        <taxon>Chloroflexota</taxon>
        <taxon>Ktedonobacteria</taxon>
        <taxon>Ktedonobacterales</taxon>
        <taxon>Dictyobacteraceae</taxon>
        <taxon>Dictyobacter</taxon>
    </lineage>
</organism>
<gene>
    <name evidence="1" type="ORF">KDH_34870</name>
</gene>
<dbReference type="EMBL" id="BSRI01000002">
    <property type="protein sequence ID" value="GLV56648.1"/>
    <property type="molecule type" value="Genomic_DNA"/>
</dbReference>
<sequence>MTTVMGCSMVSTMRHGSGSNQGATNDVMGSYTMVSRAMSSGTMMGRAVMTTVMD</sequence>
<evidence type="ECO:0000313" key="2">
    <source>
        <dbReference type="Proteomes" id="UP001344906"/>
    </source>
</evidence>